<reference evidence="2 3" key="1">
    <citation type="journal article" date="2016" name="Nat. Commun.">
        <title>Ectomycorrhizal ecology is imprinted in the genome of the dominant symbiotic fungus Cenococcum geophilum.</title>
        <authorList>
            <consortium name="DOE Joint Genome Institute"/>
            <person name="Peter M."/>
            <person name="Kohler A."/>
            <person name="Ohm R.A."/>
            <person name="Kuo A."/>
            <person name="Krutzmann J."/>
            <person name="Morin E."/>
            <person name="Arend M."/>
            <person name="Barry K.W."/>
            <person name="Binder M."/>
            <person name="Choi C."/>
            <person name="Clum A."/>
            <person name="Copeland A."/>
            <person name="Grisel N."/>
            <person name="Haridas S."/>
            <person name="Kipfer T."/>
            <person name="LaButti K."/>
            <person name="Lindquist E."/>
            <person name="Lipzen A."/>
            <person name="Maire R."/>
            <person name="Meier B."/>
            <person name="Mihaltcheva S."/>
            <person name="Molinier V."/>
            <person name="Murat C."/>
            <person name="Poggeler S."/>
            <person name="Quandt C.A."/>
            <person name="Sperisen C."/>
            <person name="Tritt A."/>
            <person name="Tisserant E."/>
            <person name="Crous P.W."/>
            <person name="Henrissat B."/>
            <person name="Nehls U."/>
            <person name="Egli S."/>
            <person name="Spatafora J.W."/>
            <person name="Grigoriev I.V."/>
            <person name="Martin F.M."/>
        </authorList>
    </citation>
    <scope>NUCLEOTIDE SEQUENCE [LARGE SCALE GENOMIC DNA]</scope>
    <source>
        <strain evidence="2 3">CBS 459.81</strain>
    </source>
</reference>
<proteinExistence type="predicted"/>
<dbReference type="AlphaFoldDB" id="A0A8E2JIB6"/>
<accession>A0A8E2JIB6</accession>
<dbReference type="Pfam" id="PF20411">
    <property type="entry name" value="DUF6697"/>
    <property type="match status" value="1"/>
</dbReference>
<dbReference type="InterPro" id="IPR046520">
    <property type="entry name" value="DUF6697"/>
</dbReference>
<sequence>IPEEQVSFSYDFLHSIFALKEWSHGFFYTPKEAAPLSIRPGTAMYLLDARLDPHLPKAPGRDGARLVVFFPEDAPDVGQKEPTDVYRKVLLFVCNSPSSLDRNPRLFQFMGVYDQQRWSDIVDYNTALKQVPQYVKEFWAEQLSAVGRPEWVTKALRHHFFAQPSYAGHIYQEPEDRPKFLAALEKYGATLQEWEKETDVKMNYLGKDNILKAFETEDANDPPGLRFWWEYLTCVGWDEDLYSLLVELQKKSTHLR</sequence>
<feature type="domain" description="DUF6697" evidence="1">
    <location>
        <begin position="8"/>
        <end position="247"/>
    </location>
</feature>
<name>A0A8E2JIB6_9PEZI</name>
<evidence type="ECO:0000313" key="3">
    <source>
        <dbReference type="Proteomes" id="UP000250266"/>
    </source>
</evidence>
<evidence type="ECO:0000259" key="1">
    <source>
        <dbReference type="Pfam" id="PF20411"/>
    </source>
</evidence>
<gene>
    <name evidence="2" type="ORF">K432DRAFT_291943</name>
</gene>
<dbReference type="EMBL" id="KV744871">
    <property type="protein sequence ID" value="OCK83044.1"/>
    <property type="molecule type" value="Genomic_DNA"/>
</dbReference>
<organism evidence="2 3">
    <name type="scientific">Lepidopterella palustris CBS 459.81</name>
    <dbReference type="NCBI Taxonomy" id="1314670"/>
    <lineage>
        <taxon>Eukaryota</taxon>
        <taxon>Fungi</taxon>
        <taxon>Dikarya</taxon>
        <taxon>Ascomycota</taxon>
        <taxon>Pezizomycotina</taxon>
        <taxon>Dothideomycetes</taxon>
        <taxon>Pleosporomycetidae</taxon>
        <taxon>Mytilinidiales</taxon>
        <taxon>Argynnaceae</taxon>
        <taxon>Lepidopterella</taxon>
    </lineage>
</organism>
<feature type="non-terminal residue" evidence="2">
    <location>
        <position position="256"/>
    </location>
</feature>
<keyword evidence="3" id="KW-1185">Reference proteome</keyword>
<dbReference type="OrthoDB" id="5427977at2759"/>
<dbReference type="Proteomes" id="UP000250266">
    <property type="component" value="Unassembled WGS sequence"/>
</dbReference>
<evidence type="ECO:0000313" key="2">
    <source>
        <dbReference type="EMBL" id="OCK83044.1"/>
    </source>
</evidence>
<protein>
    <recommendedName>
        <fullName evidence="1">DUF6697 domain-containing protein</fullName>
    </recommendedName>
</protein>